<dbReference type="SUPFAM" id="SSF46785">
    <property type="entry name" value="Winged helix' DNA-binding domain"/>
    <property type="match status" value="1"/>
</dbReference>
<proteinExistence type="predicted"/>
<dbReference type="InterPro" id="IPR052526">
    <property type="entry name" value="HTH-type_Bedaq_tolerance"/>
</dbReference>
<evidence type="ECO:0000256" key="2">
    <source>
        <dbReference type="ARBA" id="ARBA00023125"/>
    </source>
</evidence>
<evidence type="ECO:0000256" key="3">
    <source>
        <dbReference type="ARBA" id="ARBA00023163"/>
    </source>
</evidence>
<evidence type="ECO:0000313" key="6">
    <source>
        <dbReference type="Proteomes" id="UP001501746"/>
    </source>
</evidence>
<dbReference type="InterPro" id="IPR036388">
    <property type="entry name" value="WH-like_DNA-bd_sf"/>
</dbReference>
<dbReference type="PROSITE" id="PS01117">
    <property type="entry name" value="HTH_MARR_1"/>
    <property type="match status" value="1"/>
</dbReference>
<evidence type="ECO:0000259" key="4">
    <source>
        <dbReference type="PROSITE" id="PS50995"/>
    </source>
</evidence>
<dbReference type="InterPro" id="IPR036390">
    <property type="entry name" value="WH_DNA-bd_sf"/>
</dbReference>
<dbReference type="Pfam" id="PF01047">
    <property type="entry name" value="MarR"/>
    <property type="match status" value="1"/>
</dbReference>
<dbReference type="InterPro" id="IPR023187">
    <property type="entry name" value="Tscrpt_reg_MarR-type_CS"/>
</dbReference>
<dbReference type="PANTHER" id="PTHR39515:SF2">
    <property type="entry name" value="HTH-TYPE TRANSCRIPTIONAL REGULATOR RV0880"/>
    <property type="match status" value="1"/>
</dbReference>
<feature type="domain" description="HTH marR-type" evidence="4">
    <location>
        <begin position="1"/>
        <end position="136"/>
    </location>
</feature>
<dbReference type="EMBL" id="BAAANK010000007">
    <property type="protein sequence ID" value="GAA1839269.1"/>
    <property type="molecule type" value="Genomic_DNA"/>
</dbReference>
<dbReference type="SMART" id="SM00347">
    <property type="entry name" value="HTH_MARR"/>
    <property type="match status" value="1"/>
</dbReference>
<evidence type="ECO:0000313" key="5">
    <source>
        <dbReference type="EMBL" id="GAA1839269.1"/>
    </source>
</evidence>
<evidence type="ECO:0000256" key="1">
    <source>
        <dbReference type="ARBA" id="ARBA00023015"/>
    </source>
</evidence>
<reference evidence="5 6" key="1">
    <citation type="journal article" date="2019" name="Int. J. Syst. Evol. Microbiol.">
        <title>The Global Catalogue of Microorganisms (GCM) 10K type strain sequencing project: providing services to taxonomists for standard genome sequencing and annotation.</title>
        <authorList>
            <consortium name="The Broad Institute Genomics Platform"/>
            <consortium name="The Broad Institute Genome Sequencing Center for Infectious Disease"/>
            <person name="Wu L."/>
            <person name="Ma J."/>
        </authorList>
    </citation>
    <scope>NUCLEOTIDE SEQUENCE [LARGE SCALE GENOMIC DNA]</scope>
    <source>
        <strain evidence="5 6">JCM 14323</strain>
    </source>
</reference>
<gene>
    <name evidence="5" type="ORF">GCM10009750_26490</name>
</gene>
<dbReference type="PRINTS" id="PR00598">
    <property type="entry name" value="HTHMARR"/>
</dbReference>
<dbReference type="InterPro" id="IPR000835">
    <property type="entry name" value="HTH_MarR-typ"/>
</dbReference>
<sequence>MTTISEQASQVRLATVRLARRIRAQKSDDRVTDGQMTVLMHLAKHGSMTLSELAEAERISAPSMNRTVDCLEVDGHITRTPDEADRRKTNITLTASGEGVVSATVGVRNAWLTERMTDLTAAERATLVAAAEIMGRLATA</sequence>
<dbReference type="RefSeq" id="WP_157426845.1">
    <property type="nucleotide sequence ID" value="NZ_BAAANK010000007.1"/>
</dbReference>
<dbReference type="Proteomes" id="UP001501746">
    <property type="component" value="Unassembled WGS sequence"/>
</dbReference>
<keyword evidence="3" id="KW-0804">Transcription</keyword>
<keyword evidence="2" id="KW-0238">DNA-binding</keyword>
<accession>A0ABN2MVI1</accession>
<keyword evidence="6" id="KW-1185">Reference proteome</keyword>
<protein>
    <submittedName>
        <fullName evidence="5">MarR family transcriptional regulator</fullName>
    </submittedName>
</protein>
<dbReference type="PROSITE" id="PS50995">
    <property type="entry name" value="HTH_MARR_2"/>
    <property type="match status" value="1"/>
</dbReference>
<comment type="caution">
    <text evidence="5">The sequence shown here is derived from an EMBL/GenBank/DDBJ whole genome shotgun (WGS) entry which is preliminary data.</text>
</comment>
<dbReference type="Gene3D" id="1.10.10.10">
    <property type="entry name" value="Winged helix-like DNA-binding domain superfamily/Winged helix DNA-binding domain"/>
    <property type="match status" value="1"/>
</dbReference>
<keyword evidence="1" id="KW-0805">Transcription regulation</keyword>
<name>A0ABN2MVI1_9MICO</name>
<organism evidence="5 6">
    <name type="scientific">Agromyces salentinus</name>
    <dbReference type="NCBI Taxonomy" id="269421"/>
    <lineage>
        <taxon>Bacteria</taxon>
        <taxon>Bacillati</taxon>
        <taxon>Actinomycetota</taxon>
        <taxon>Actinomycetes</taxon>
        <taxon>Micrococcales</taxon>
        <taxon>Microbacteriaceae</taxon>
        <taxon>Agromyces</taxon>
    </lineage>
</organism>
<dbReference type="PANTHER" id="PTHR39515">
    <property type="entry name" value="CONSERVED PROTEIN"/>
    <property type="match status" value="1"/>
</dbReference>